<dbReference type="EMBL" id="JAMDMM010000054">
    <property type="protein sequence ID" value="MCY9610374.1"/>
    <property type="molecule type" value="Genomic_DNA"/>
</dbReference>
<dbReference type="PRINTS" id="PR00625">
    <property type="entry name" value="JDOMAIN"/>
</dbReference>
<keyword evidence="9" id="KW-1185">Reference proteome</keyword>
<dbReference type="InterPro" id="IPR001623">
    <property type="entry name" value="DnaJ_domain"/>
</dbReference>
<evidence type="ECO:0000256" key="3">
    <source>
        <dbReference type="ARBA" id="ARBA00023186"/>
    </source>
</evidence>
<dbReference type="InterPro" id="IPR036869">
    <property type="entry name" value="J_dom_sf"/>
</dbReference>
<dbReference type="Pfam" id="PF00226">
    <property type="entry name" value="DnaJ"/>
    <property type="match status" value="1"/>
</dbReference>
<dbReference type="CDD" id="cd06257">
    <property type="entry name" value="DnaJ"/>
    <property type="match status" value="1"/>
</dbReference>
<dbReference type="GO" id="GO:0005737">
    <property type="term" value="C:cytoplasm"/>
    <property type="evidence" value="ECO:0007669"/>
    <property type="project" value="TreeGrafter"/>
</dbReference>
<evidence type="ECO:0000313" key="6">
    <source>
        <dbReference type="EMBL" id="MCY9610374.1"/>
    </source>
</evidence>
<reference evidence="6 9" key="2">
    <citation type="submission" date="2022-05" db="EMBL/GenBank/DDBJ databases">
        <title>Genome Sequencing of Bee-Associated Microbes.</title>
        <authorList>
            <person name="Dunlap C."/>
        </authorList>
    </citation>
    <scope>NUCLEOTIDE SEQUENCE [LARGE SCALE GENOMIC DNA]</scope>
    <source>
        <strain evidence="6 9">NRRL B-14613</strain>
    </source>
</reference>
<keyword evidence="3" id="KW-0143">Chaperone</keyword>
<evidence type="ECO:0000259" key="5">
    <source>
        <dbReference type="PROSITE" id="PS50076"/>
    </source>
</evidence>
<dbReference type="RefSeq" id="WP_087444274.1">
    <property type="nucleotide sequence ID" value="NZ_CABMNB010000045.1"/>
</dbReference>
<dbReference type="InterPro" id="IPR018253">
    <property type="entry name" value="DnaJ_domain_CS"/>
</dbReference>
<evidence type="ECO:0000256" key="2">
    <source>
        <dbReference type="ARBA" id="ARBA00023016"/>
    </source>
</evidence>
<dbReference type="SUPFAM" id="SSF46565">
    <property type="entry name" value="Chaperone J-domain"/>
    <property type="match status" value="1"/>
</dbReference>
<organism evidence="7 8">
    <name type="scientific">Paenibacillus thiaminolyticus</name>
    <name type="common">Bacillus thiaminolyticus</name>
    <dbReference type="NCBI Taxonomy" id="49283"/>
    <lineage>
        <taxon>Bacteria</taxon>
        <taxon>Bacillati</taxon>
        <taxon>Bacillota</taxon>
        <taxon>Bacilli</taxon>
        <taxon>Bacillales</taxon>
        <taxon>Paenibacillaceae</taxon>
        <taxon>Paenibacillus</taxon>
    </lineage>
</organism>
<evidence type="ECO:0000256" key="1">
    <source>
        <dbReference type="ARBA" id="ARBA00022705"/>
    </source>
</evidence>
<sequence length="155" mass="17040">MAANYYDVLGVRRDAAPDEIKKAYRRLAKQHHPDVNGGSAEAEQRFKEIHEAYAVLQDEAARSAYDDELDGKGKADKAFGQGGKRGAGPERPREATGASAQEPFDPRNVEANFARFFGFDPKTKKPTGMKGAGKEASEPIDAAAMFQRYFGTRKK</sequence>
<accession>A0AAP9J296</accession>
<feature type="region of interest" description="Disordered" evidence="4">
    <location>
        <begin position="117"/>
        <end position="136"/>
    </location>
</feature>
<dbReference type="PANTHER" id="PTHR43096:SF52">
    <property type="entry name" value="DNAJ HOMOLOG 1, MITOCHONDRIAL-RELATED"/>
    <property type="match status" value="1"/>
</dbReference>
<keyword evidence="1" id="KW-0235">DNA replication</keyword>
<evidence type="ECO:0000256" key="4">
    <source>
        <dbReference type="SAM" id="MobiDB-lite"/>
    </source>
</evidence>
<dbReference type="Proteomes" id="UP001209276">
    <property type="component" value="Unassembled WGS sequence"/>
</dbReference>
<reference evidence="7 8" key="1">
    <citation type="submission" date="2019-07" db="EMBL/GenBank/DDBJ databases">
        <title>Paenibacillus thiaminolyticus NRRL B-4156.</title>
        <authorList>
            <person name="Hehnly C."/>
            <person name="Zhang L."/>
        </authorList>
    </citation>
    <scope>NUCLEOTIDE SEQUENCE [LARGE SCALE GENOMIC DNA]</scope>
    <source>
        <strain evidence="7 8">NRRL B-4156</strain>
    </source>
</reference>
<dbReference type="GO" id="GO:0006260">
    <property type="term" value="P:DNA replication"/>
    <property type="evidence" value="ECO:0007669"/>
    <property type="project" value="UniProtKB-KW"/>
</dbReference>
<feature type="domain" description="J" evidence="5">
    <location>
        <begin position="4"/>
        <end position="69"/>
    </location>
</feature>
<dbReference type="Gene3D" id="1.10.287.110">
    <property type="entry name" value="DnaJ domain"/>
    <property type="match status" value="1"/>
</dbReference>
<dbReference type="PROSITE" id="PS50076">
    <property type="entry name" value="DNAJ_2"/>
    <property type="match status" value="1"/>
</dbReference>
<feature type="compositionally biased region" description="Basic and acidic residues" evidence="4">
    <location>
        <begin position="65"/>
        <end position="77"/>
    </location>
</feature>
<evidence type="ECO:0000313" key="7">
    <source>
        <dbReference type="EMBL" id="QDM44750.1"/>
    </source>
</evidence>
<dbReference type="GO" id="GO:0042026">
    <property type="term" value="P:protein refolding"/>
    <property type="evidence" value="ECO:0007669"/>
    <property type="project" value="TreeGrafter"/>
</dbReference>
<name>A0AAP9J296_PANTH</name>
<proteinExistence type="predicted"/>
<gene>
    <name evidence="7" type="ORF">FLT43_15670</name>
    <name evidence="6" type="ORF">M5W83_24805</name>
</gene>
<dbReference type="Proteomes" id="UP000315377">
    <property type="component" value="Chromosome"/>
</dbReference>
<keyword evidence="2" id="KW-0346">Stress response</keyword>
<dbReference type="PANTHER" id="PTHR43096">
    <property type="entry name" value="DNAJ HOMOLOG 1, MITOCHONDRIAL-RELATED"/>
    <property type="match status" value="1"/>
</dbReference>
<dbReference type="EMBL" id="CP041405">
    <property type="protein sequence ID" value="QDM44750.1"/>
    <property type="molecule type" value="Genomic_DNA"/>
</dbReference>
<evidence type="ECO:0000313" key="8">
    <source>
        <dbReference type="Proteomes" id="UP000315377"/>
    </source>
</evidence>
<dbReference type="GeneID" id="76997401"/>
<evidence type="ECO:0000313" key="9">
    <source>
        <dbReference type="Proteomes" id="UP001209276"/>
    </source>
</evidence>
<dbReference type="AlphaFoldDB" id="A0AAP9J296"/>
<dbReference type="PROSITE" id="PS00636">
    <property type="entry name" value="DNAJ_1"/>
    <property type="match status" value="1"/>
</dbReference>
<feature type="region of interest" description="Disordered" evidence="4">
    <location>
        <begin position="65"/>
        <end position="107"/>
    </location>
</feature>
<protein>
    <submittedName>
        <fullName evidence="6 7">J domain-containing protein</fullName>
    </submittedName>
</protein>
<dbReference type="SMART" id="SM00271">
    <property type="entry name" value="DnaJ"/>
    <property type="match status" value="1"/>
</dbReference>
<dbReference type="GO" id="GO:0051082">
    <property type="term" value="F:unfolded protein binding"/>
    <property type="evidence" value="ECO:0007669"/>
    <property type="project" value="TreeGrafter"/>
</dbReference>